<dbReference type="AlphaFoldDB" id="A0AAU9INB5"/>
<evidence type="ECO:0000256" key="11">
    <source>
        <dbReference type="ARBA" id="ARBA00042858"/>
    </source>
</evidence>
<gene>
    <name evidence="17" type="ORF">BSTOLATCC_MIC7185</name>
</gene>
<evidence type="ECO:0000256" key="10">
    <source>
        <dbReference type="ARBA" id="ARBA00041902"/>
    </source>
</evidence>
<evidence type="ECO:0000256" key="2">
    <source>
        <dbReference type="ARBA" id="ARBA00012425"/>
    </source>
</evidence>
<dbReference type="FunFam" id="1.10.510.10:FF:000624">
    <property type="entry name" value="Mitogen-activated protein kinase"/>
    <property type="match status" value="1"/>
</dbReference>
<feature type="region of interest" description="Disordered" evidence="15">
    <location>
        <begin position="347"/>
        <end position="371"/>
    </location>
</feature>
<dbReference type="Proteomes" id="UP001162131">
    <property type="component" value="Unassembled WGS sequence"/>
</dbReference>
<evidence type="ECO:0000256" key="14">
    <source>
        <dbReference type="PROSITE-ProRule" id="PRU10141"/>
    </source>
</evidence>
<evidence type="ECO:0000256" key="13">
    <source>
        <dbReference type="ARBA" id="ARBA00048367"/>
    </source>
</evidence>
<accession>A0AAU9INB5</accession>
<feature type="binding site" evidence="14">
    <location>
        <position position="34"/>
    </location>
    <ligand>
        <name>ATP</name>
        <dbReference type="ChEBI" id="CHEBI:30616"/>
    </ligand>
</feature>
<comment type="caution">
    <text evidence="17">The sequence shown here is derived from an EMBL/GenBank/DDBJ whole genome shotgun (WGS) entry which is preliminary data.</text>
</comment>
<organism evidence="17 18">
    <name type="scientific">Blepharisma stoltei</name>
    <dbReference type="NCBI Taxonomy" id="1481888"/>
    <lineage>
        <taxon>Eukaryota</taxon>
        <taxon>Sar</taxon>
        <taxon>Alveolata</taxon>
        <taxon>Ciliophora</taxon>
        <taxon>Postciliodesmatophora</taxon>
        <taxon>Heterotrichea</taxon>
        <taxon>Heterotrichida</taxon>
        <taxon>Blepharismidae</taxon>
        <taxon>Blepharisma</taxon>
    </lineage>
</organism>
<keyword evidence="5 14" id="KW-0547">Nucleotide-binding</keyword>
<evidence type="ECO:0000256" key="8">
    <source>
        <dbReference type="ARBA" id="ARBA00038543"/>
    </source>
</evidence>
<dbReference type="Gene3D" id="3.30.200.20">
    <property type="entry name" value="Phosphorylase Kinase, domain 1"/>
    <property type="match status" value="1"/>
</dbReference>
<protein>
    <recommendedName>
        <fullName evidence="9">Cyclin-dependent kinase 2 homolog</fullName>
        <ecNumber evidence="2">2.7.11.22</ecNumber>
    </recommendedName>
    <alternativeName>
        <fullName evidence="10">Cell division control protein 2 homolog</fullName>
    </alternativeName>
    <alternativeName>
        <fullName evidence="11">cdc2-related kinase 2</fullName>
    </alternativeName>
</protein>
<evidence type="ECO:0000256" key="6">
    <source>
        <dbReference type="ARBA" id="ARBA00022777"/>
    </source>
</evidence>
<evidence type="ECO:0000256" key="15">
    <source>
        <dbReference type="SAM" id="MobiDB-lite"/>
    </source>
</evidence>
<evidence type="ECO:0000256" key="4">
    <source>
        <dbReference type="ARBA" id="ARBA00022679"/>
    </source>
</evidence>
<feature type="compositionally biased region" description="Basic and acidic residues" evidence="15">
    <location>
        <begin position="349"/>
        <end position="363"/>
    </location>
</feature>
<dbReference type="PROSITE" id="PS00108">
    <property type="entry name" value="PROTEIN_KINASE_ST"/>
    <property type="match status" value="1"/>
</dbReference>
<dbReference type="PANTHER" id="PTHR24056">
    <property type="entry name" value="CELL DIVISION PROTEIN KINASE"/>
    <property type="match status" value="1"/>
</dbReference>
<evidence type="ECO:0000256" key="3">
    <source>
        <dbReference type="ARBA" id="ARBA00022527"/>
    </source>
</evidence>
<comment type="catalytic activity">
    <reaction evidence="13">
        <text>L-seryl-[protein] + ATP = O-phospho-L-seryl-[protein] + ADP + H(+)</text>
        <dbReference type="Rhea" id="RHEA:17989"/>
        <dbReference type="Rhea" id="RHEA-COMP:9863"/>
        <dbReference type="Rhea" id="RHEA-COMP:11604"/>
        <dbReference type="ChEBI" id="CHEBI:15378"/>
        <dbReference type="ChEBI" id="CHEBI:29999"/>
        <dbReference type="ChEBI" id="CHEBI:30616"/>
        <dbReference type="ChEBI" id="CHEBI:83421"/>
        <dbReference type="ChEBI" id="CHEBI:456216"/>
        <dbReference type="EC" id="2.7.11.22"/>
    </reaction>
</comment>
<evidence type="ECO:0000256" key="7">
    <source>
        <dbReference type="ARBA" id="ARBA00022840"/>
    </source>
</evidence>
<dbReference type="SMART" id="SM00220">
    <property type="entry name" value="S_TKc"/>
    <property type="match status" value="1"/>
</dbReference>
<dbReference type="PROSITE" id="PS00107">
    <property type="entry name" value="PROTEIN_KINASE_ATP"/>
    <property type="match status" value="1"/>
</dbReference>
<dbReference type="InterPro" id="IPR011009">
    <property type="entry name" value="Kinase-like_dom_sf"/>
</dbReference>
<keyword evidence="18" id="KW-1185">Reference proteome</keyword>
<dbReference type="GO" id="GO:0004693">
    <property type="term" value="F:cyclin-dependent protein serine/threonine kinase activity"/>
    <property type="evidence" value="ECO:0007669"/>
    <property type="project" value="UniProtKB-EC"/>
</dbReference>
<dbReference type="InterPro" id="IPR017441">
    <property type="entry name" value="Protein_kinase_ATP_BS"/>
</dbReference>
<dbReference type="EC" id="2.7.11.22" evidence="2"/>
<dbReference type="SUPFAM" id="SSF56112">
    <property type="entry name" value="Protein kinase-like (PK-like)"/>
    <property type="match status" value="1"/>
</dbReference>
<keyword evidence="7 14" id="KW-0067">ATP-binding</keyword>
<dbReference type="FunFam" id="3.30.200.20:FF:000049">
    <property type="entry name" value="cyclin-dependent kinase-like 1 isoform X1"/>
    <property type="match status" value="1"/>
</dbReference>
<evidence type="ECO:0000256" key="12">
    <source>
        <dbReference type="ARBA" id="ARBA00047811"/>
    </source>
</evidence>
<comment type="catalytic activity">
    <reaction evidence="12">
        <text>L-threonyl-[protein] + ATP = O-phospho-L-threonyl-[protein] + ADP + H(+)</text>
        <dbReference type="Rhea" id="RHEA:46608"/>
        <dbReference type="Rhea" id="RHEA-COMP:11060"/>
        <dbReference type="Rhea" id="RHEA-COMP:11605"/>
        <dbReference type="ChEBI" id="CHEBI:15378"/>
        <dbReference type="ChEBI" id="CHEBI:30013"/>
        <dbReference type="ChEBI" id="CHEBI:30616"/>
        <dbReference type="ChEBI" id="CHEBI:61977"/>
        <dbReference type="ChEBI" id="CHEBI:456216"/>
        <dbReference type="EC" id="2.7.11.22"/>
    </reaction>
</comment>
<dbReference type="InterPro" id="IPR008271">
    <property type="entry name" value="Ser/Thr_kinase_AS"/>
</dbReference>
<comment type="similarity">
    <text evidence="1">Belongs to the protein kinase superfamily. CMGC Ser/Thr protein kinase family. CDC2/CDKX subfamily.</text>
</comment>
<evidence type="ECO:0000256" key="9">
    <source>
        <dbReference type="ARBA" id="ARBA00039612"/>
    </source>
</evidence>
<feature type="domain" description="Protein kinase" evidence="16">
    <location>
        <begin position="4"/>
        <end position="288"/>
    </location>
</feature>
<dbReference type="PROSITE" id="PS50011">
    <property type="entry name" value="PROTEIN_KINASE_DOM"/>
    <property type="match status" value="1"/>
</dbReference>
<evidence type="ECO:0000256" key="1">
    <source>
        <dbReference type="ARBA" id="ARBA00006485"/>
    </source>
</evidence>
<dbReference type="GO" id="GO:0005634">
    <property type="term" value="C:nucleus"/>
    <property type="evidence" value="ECO:0007669"/>
    <property type="project" value="TreeGrafter"/>
</dbReference>
<dbReference type="EMBL" id="CAJZBQ010000008">
    <property type="protein sequence ID" value="CAG9312659.1"/>
    <property type="molecule type" value="Genomic_DNA"/>
</dbReference>
<evidence type="ECO:0000313" key="18">
    <source>
        <dbReference type="Proteomes" id="UP001162131"/>
    </source>
</evidence>
<name>A0AAU9INB5_9CILI</name>
<dbReference type="InterPro" id="IPR050108">
    <property type="entry name" value="CDK"/>
</dbReference>
<dbReference type="Pfam" id="PF00069">
    <property type="entry name" value="Pkinase"/>
    <property type="match status" value="1"/>
</dbReference>
<dbReference type="GO" id="GO:0005524">
    <property type="term" value="F:ATP binding"/>
    <property type="evidence" value="ECO:0007669"/>
    <property type="project" value="UniProtKB-UniRule"/>
</dbReference>
<proteinExistence type="inferred from homology"/>
<dbReference type="InterPro" id="IPR000719">
    <property type="entry name" value="Prot_kinase_dom"/>
</dbReference>
<keyword evidence="3" id="KW-0723">Serine/threonine-protein kinase</keyword>
<dbReference type="PANTHER" id="PTHR24056:SF400">
    <property type="entry name" value="KINASE, PUTATIVE-RELATED"/>
    <property type="match status" value="1"/>
</dbReference>
<reference evidence="17" key="1">
    <citation type="submission" date="2021-09" db="EMBL/GenBank/DDBJ databases">
        <authorList>
            <consortium name="AG Swart"/>
            <person name="Singh M."/>
            <person name="Singh A."/>
            <person name="Seah K."/>
            <person name="Emmerich C."/>
        </authorList>
    </citation>
    <scope>NUCLEOTIDE SEQUENCE</scope>
    <source>
        <strain evidence="17">ATCC30299</strain>
    </source>
</reference>
<dbReference type="Gene3D" id="1.10.510.10">
    <property type="entry name" value="Transferase(Phosphotransferase) domain 1"/>
    <property type="match status" value="1"/>
</dbReference>
<evidence type="ECO:0000256" key="5">
    <source>
        <dbReference type="ARBA" id="ARBA00022741"/>
    </source>
</evidence>
<evidence type="ECO:0000313" key="17">
    <source>
        <dbReference type="EMBL" id="CAG9312659.1"/>
    </source>
</evidence>
<sequence>MDKYETIEIIGEGTYGTVFKARHKETGVYYAIKKFKESDEDQAIRKIAMREIRILKSLSHHNVVTLFEVFRRNKHLYLVFEYVENTILSELETNQNGLSQTQVKKIMYQLVSAIKYCHSHNIVHRDIKPENLLLTQNGILKLCDFGFARVLATLNGKYTDYVSTRWYRAPELLVGDNEYGKEVDVWSIGCICAELLTGLPIFPGDSDFDTLRHILSIIGGNLSDKQSNAFSTNPIYEGVELPLPKKIVTLETKFKEFPSNVVSFLKGCFVFDPKSRFTCDDLLKHDYFSTSFKASFEHELLEIFNDDTENNFSLKKSMSEHSSPEPGALPRTVRDVTPKRNIAKSINLKSDEIVPGKDQEIERNQLPPPNFLPNLRLRRDEETYPNLSHQEIKKKKSDLKIPVLNGAKHFNESRQIPSLKQIEIDRGQNVSPTYFEHEDGKMHYSVKGRHNSKSNLKVRNGDFAYIQAITPVPQLNHRQVFGKKSNIKLLKPRIGFEQNIARVKP</sequence>
<keyword evidence="4" id="KW-0808">Transferase</keyword>
<comment type="subunit">
    <text evidence="8">May form a complex composed of at least the catalytic subunit CRK2 and a cyclin.</text>
</comment>
<evidence type="ECO:0000259" key="16">
    <source>
        <dbReference type="PROSITE" id="PS50011"/>
    </source>
</evidence>
<keyword evidence="6" id="KW-0418">Kinase</keyword>